<dbReference type="InterPro" id="IPR016169">
    <property type="entry name" value="FAD-bd_PCMH_sub2"/>
</dbReference>
<protein>
    <submittedName>
        <fullName evidence="5">Xanthine dehydrogenase family protein subunit M</fullName>
    </submittedName>
</protein>
<reference evidence="5 6" key="1">
    <citation type="submission" date="2020-04" db="EMBL/GenBank/DDBJ databases">
        <title>Ramlibacter sp. G-1-2-2 isolated from soil.</title>
        <authorList>
            <person name="Dahal R.H."/>
        </authorList>
    </citation>
    <scope>NUCLEOTIDE SEQUENCE [LARGE SCALE GENOMIC DNA]</scope>
    <source>
        <strain evidence="5 6">G-1-2-2</strain>
    </source>
</reference>
<dbReference type="Proteomes" id="UP000541185">
    <property type="component" value="Unassembled WGS sequence"/>
</dbReference>
<dbReference type="InterPro" id="IPR016166">
    <property type="entry name" value="FAD-bd_PCMH"/>
</dbReference>
<dbReference type="Gene3D" id="3.30.390.50">
    <property type="entry name" value="CO dehydrogenase flavoprotein, C-terminal domain"/>
    <property type="match status" value="1"/>
</dbReference>
<evidence type="ECO:0000313" key="5">
    <source>
        <dbReference type="EMBL" id="NML47624.1"/>
    </source>
</evidence>
<dbReference type="PANTHER" id="PTHR42659">
    <property type="entry name" value="XANTHINE DEHYDROGENASE SUBUNIT C-RELATED"/>
    <property type="match status" value="1"/>
</dbReference>
<feature type="domain" description="FAD-binding PCMH-type" evidence="4">
    <location>
        <begin position="1"/>
        <end position="176"/>
    </location>
</feature>
<comment type="caution">
    <text evidence="5">The sequence shown here is derived from an EMBL/GenBank/DDBJ whole genome shotgun (WGS) entry which is preliminary data.</text>
</comment>
<sequence>MRDFDFLQPASVAEASRMLAGLGDEARVMAGGTALLLALRQRMVAPSHVISVAKIEALRGIAFDAKDGLRIGALVKHAELARSPLVQQHYPVLAAMAAQVANPQVRNQGTLGGNLCYADPATDPPGCLLAHGACVVLGSARGERVLPLEEFLVDYYTTALEPDELVVEVRVPPPASDASGAYTRHLRTAAEHRPLASVALLARRDGALCREARLVVGASVVVPRRLERAEEFLRGKTITLDVAAAAADIVAEDIAAISDARGTEDYRRAMVRVVARRTIANLFGLEETA</sequence>
<dbReference type="InterPro" id="IPR005107">
    <property type="entry name" value="CO_DH_flav_C"/>
</dbReference>
<dbReference type="EMBL" id="JABBFX010000003">
    <property type="protein sequence ID" value="NML47624.1"/>
    <property type="molecule type" value="Genomic_DNA"/>
</dbReference>
<name>A0A848HAW9_9BURK</name>
<dbReference type="AlphaFoldDB" id="A0A848HAW9"/>
<dbReference type="SUPFAM" id="SSF55447">
    <property type="entry name" value="CO dehydrogenase flavoprotein C-terminal domain-like"/>
    <property type="match status" value="1"/>
</dbReference>
<dbReference type="GO" id="GO:0071949">
    <property type="term" value="F:FAD binding"/>
    <property type="evidence" value="ECO:0007669"/>
    <property type="project" value="InterPro"/>
</dbReference>
<evidence type="ECO:0000256" key="1">
    <source>
        <dbReference type="ARBA" id="ARBA00022630"/>
    </source>
</evidence>
<dbReference type="Gene3D" id="3.30.465.10">
    <property type="match status" value="1"/>
</dbReference>
<dbReference type="InterPro" id="IPR002346">
    <property type="entry name" value="Mopterin_DH_FAD-bd"/>
</dbReference>
<keyword evidence="3" id="KW-0560">Oxidoreductase</keyword>
<proteinExistence type="predicted"/>
<accession>A0A848HAW9</accession>
<dbReference type="Pfam" id="PF00941">
    <property type="entry name" value="FAD_binding_5"/>
    <property type="match status" value="1"/>
</dbReference>
<dbReference type="SMART" id="SM01092">
    <property type="entry name" value="CO_deh_flav_C"/>
    <property type="match status" value="1"/>
</dbReference>
<dbReference type="FunFam" id="3.30.465.10:FF:000017">
    <property type="entry name" value="Xanthine dehydrogenase, FAD binding subunit"/>
    <property type="match status" value="1"/>
</dbReference>
<dbReference type="InterPro" id="IPR051312">
    <property type="entry name" value="Diverse_Substr_Oxidored"/>
</dbReference>
<evidence type="ECO:0000256" key="2">
    <source>
        <dbReference type="ARBA" id="ARBA00022827"/>
    </source>
</evidence>
<keyword evidence="6" id="KW-1185">Reference proteome</keyword>
<evidence type="ECO:0000313" key="6">
    <source>
        <dbReference type="Proteomes" id="UP000541185"/>
    </source>
</evidence>
<dbReference type="GO" id="GO:0016491">
    <property type="term" value="F:oxidoreductase activity"/>
    <property type="evidence" value="ECO:0007669"/>
    <property type="project" value="UniProtKB-KW"/>
</dbReference>
<dbReference type="RefSeq" id="WP_169421890.1">
    <property type="nucleotide sequence ID" value="NZ_JABBFX010000003.1"/>
</dbReference>
<dbReference type="InterPro" id="IPR036318">
    <property type="entry name" value="FAD-bd_PCMH-like_sf"/>
</dbReference>
<dbReference type="Pfam" id="PF03450">
    <property type="entry name" value="CO_deh_flav_C"/>
    <property type="match status" value="1"/>
</dbReference>
<dbReference type="PROSITE" id="PS51387">
    <property type="entry name" value="FAD_PCMH"/>
    <property type="match status" value="1"/>
</dbReference>
<keyword evidence="1" id="KW-0285">Flavoprotein</keyword>
<organism evidence="5 6">
    <name type="scientific">Ramlibacter agri</name>
    <dbReference type="NCBI Taxonomy" id="2728837"/>
    <lineage>
        <taxon>Bacteria</taxon>
        <taxon>Pseudomonadati</taxon>
        <taxon>Pseudomonadota</taxon>
        <taxon>Betaproteobacteria</taxon>
        <taxon>Burkholderiales</taxon>
        <taxon>Comamonadaceae</taxon>
        <taxon>Ramlibacter</taxon>
    </lineage>
</organism>
<dbReference type="PANTHER" id="PTHR42659:SF2">
    <property type="entry name" value="XANTHINE DEHYDROGENASE SUBUNIT C-RELATED"/>
    <property type="match status" value="1"/>
</dbReference>
<dbReference type="Gene3D" id="3.30.43.10">
    <property type="entry name" value="Uridine Diphospho-n-acetylenolpyruvylglucosamine Reductase, domain 2"/>
    <property type="match status" value="1"/>
</dbReference>
<dbReference type="SUPFAM" id="SSF56176">
    <property type="entry name" value="FAD-binding/transporter-associated domain-like"/>
    <property type="match status" value="1"/>
</dbReference>
<keyword evidence="2" id="KW-0274">FAD</keyword>
<dbReference type="InterPro" id="IPR036683">
    <property type="entry name" value="CO_DH_flav_C_dom_sf"/>
</dbReference>
<evidence type="ECO:0000259" key="4">
    <source>
        <dbReference type="PROSITE" id="PS51387"/>
    </source>
</evidence>
<evidence type="ECO:0000256" key="3">
    <source>
        <dbReference type="ARBA" id="ARBA00023002"/>
    </source>
</evidence>
<dbReference type="InterPro" id="IPR016167">
    <property type="entry name" value="FAD-bd_PCMH_sub1"/>
</dbReference>
<gene>
    <name evidence="5" type="ORF">HHL11_27995</name>
</gene>